<comment type="caution">
    <text evidence="2">The sequence shown here is derived from an EMBL/GenBank/DDBJ whole genome shotgun (WGS) entry which is preliminary data.</text>
</comment>
<dbReference type="EMBL" id="BAAAYG010000002">
    <property type="protein sequence ID" value="GAA3280800.1"/>
    <property type="molecule type" value="Genomic_DNA"/>
</dbReference>
<organism evidence="2 3">
    <name type="scientific">Nesterenkonia halobia</name>
    <dbReference type="NCBI Taxonomy" id="37922"/>
    <lineage>
        <taxon>Bacteria</taxon>
        <taxon>Bacillati</taxon>
        <taxon>Actinomycetota</taxon>
        <taxon>Actinomycetes</taxon>
        <taxon>Micrococcales</taxon>
        <taxon>Micrococcaceae</taxon>
        <taxon>Nesterenkonia</taxon>
    </lineage>
</organism>
<name>A0ABP6R8J6_9MICC</name>
<evidence type="ECO:0000313" key="3">
    <source>
        <dbReference type="Proteomes" id="UP001501736"/>
    </source>
</evidence>
<protein>
    <submittedName>
        <fullName evidence="2">Extracellular solute-binding protein</fullName>
    </submittedName>
</protein>
<dbReference type="InterPro" id="IPR050490">
    <property type="entry name" value="Bact_solute-bd_prot1"/>
</dbReference>
<dbReference type="SUPFAM" id="SSF53850">
    <property type="entry name" value="Periplasmic binding protein-like II"/>
    <property type="match status" value="1"/>
</dbReference>
<dbReference type="Pfam" id="PF01547">
    <property type="entry name" value="SBP_bac_1"/>
    <property type="match status" value="1"/>
</dbReference>
<evidence type="ECO:0000256" key="1">
    <source>
        <dbReference type="SAM" id="SignalP"/>
    </source>
</evidence>
<dbReference type="RefSeq" id="WP_344717897.1">
    <property type="nucleotide sequence ID" value="NZ_BAAAYG010000002.1"/>
</dbReference>
<keyword evidence="1" id="KW-0732">Signal</keyword>
<keyword evidence="3" id="KW-1185">Reference proteome</keyword>
<dbReference type="PROSITE" id="PS51257">
    <property type="entry name" value="PROKAR_LIPOPROTEIN"/>
    <property type="match status" value="1"/>
</dbReference>
<evidence type="ECO:0000313" key="2">
    <source>
        <dbReference type="EMBL" id="GAA3280800.1"/>
    </source>
</evidence>
<sequence length="436" mass="47759">MSNDTTRTTPRTRRAAALSVAAAAALLAVTACSGGSDAAEDGDVTLRFTWWGAEHRNAVTEEVIARYEEQNPGVTIDAENSPWEGYWDRLATQSAGDDAPDVIQMDASYLSEYSERGALLDMDQVDVSSFDDNAVQNGTTDDGLVGVTTGINTMTVLANPELFEQAGMEMPDDESWTWDDYLELTSELREELPEEVYGDGSVPQTADLQIWLRQQGKHLADGDGELGHSVADLEEYFEYQQDLLEADSYPSATVMQEVSGMAPGESPFETGDQAVGRWWSNQVPALSEQAAVDFEPLRYPSQSGSSEDNGLWFKSTMMYSVSAGTEHPEEAQEFVDFLVNDEEAAEIIGMDRGLPASEGAREVVLDQIDGQEQVVADFIDEVSDEIGEAEPVPPVGFSQLQDIAYRYCNEVFFGRLTPAEAAEQMHAEMQEALEQG</sequence>
<dbReference type="InterPro" id="IPR006059">
    <property type="entry name" value="SBP"/>
</dbReference>
<feature type="signal peptide" evidence="1">
    <location>
        <begin position="1"/>
        <end position="38"/>
    </location>
</feature>
<dbReference type="PANTHER" id="PTHR43649">
    <property type="entry name" value="ARABINOSE-BINDING PROTEIN-RELATED"/>
    <property type="match status" value="1"/>
</dbReference>
<dbReference type="Gene3D" id="3.40.190.10">
    <property type="entry name" value="Periplasmic binding protein-like II"/>
    <property type="match status" value="2"/>
</dbReference>
<gene>
    <name evidence="2" type="ORF">GCM10020260_05520</name>
</gene>
<dbReference type="PANTHER" id="PTHR43649:SF11">
    <property type="entry name" value="ABC TRANSPORTER SUBSTRATE-BINDING PROTEIN YESO-RELATED"/>
    <property type="match status" value="1"/>
</dbReference>
<feature type="chain" id="PRO_5045082131" evidence="1">
    <location>
        <begin position="39"/>
        <end position="436"/>
    </location>
</feature>
<dbReference type="Proteomes" id="UP001501736">
    <property type="component" value="Unassembled WGS sequence"/>
</dbReference>
<accession>A0ABP6R8J6</accession>
<reference evidence="3" key="1">
    <citation type="journal article" date="2019" name="Int. J. Syst. Evol. Microbiol.">
        <title>The Global Catalogue of Microorganisms (GCM) 10K type strain sequencing project: providing services to taxonomists for standard genome sequencing and annotation.</title>
        <authorList>
            <consortium name="The Broad Institute Genomics Platform"/>
            <consortium name="The Broad Institute Genome Sequencing Center for Infectious Disease"/>
            <person name="Wu L."/>
            <person name="Ma J."/>
        </authorList>
    </citation>
    <scope>NUCLEOTIDE SEQUENCE [LARGE SCALE GENOMIC DNA]</scope>
    <source>
        <strain evidence="3">JCM 11483</strain>
    </source>
</reference>
<proteinExistence type="predicted"/>